<evidence type="ECO:0000256" key="2">
    <source>
        <dbReference type="SAM" id="MobiDB-lite"/>
    </source>
</evidence>
<reference evidence="4" key="1">
    <citation type="submission" date="2015-06" db="UniProtKB">
        <authorList>
            <consortium name="EnsemblPlants"/>
        </authorList>
    </citation>
    <scope>IDENTIFICATION</scope>
</reference>
<dbReference type="InterPro" id="IPR053932">
    <property type="entry name" value="GeBP-like_DBD"/>
</dbReference>
<dbReference type="PANTHER" id="PTHR31662:SF106">
    <property type="entry name" value="MYB-LIKE DOMAIN-CONTAINING PROTEIN"/>
    <property type="match status" value="1"/>
</dbReference>
<name>M8BY24_AEGTA</name>
<dbReference type="ExpressionAtlas" id="M8BY24">
    <property type="expression patterns" value="baseline"/>
</dbReference>
<feature type="domain" description="Glabrous enhancer-binding protein-like DBD" evidence="3">
    <location>
        <begin position="58"/>
        <end position="147"/>
    </location>
</feature>
<accession>M8BY24</accession>
<evidence type="ECO:0000256" key="1">
    <source>
        <dbReference type="ARBA" id="ARBA00010820"/>
    </source>
</evidence>
<organism evidence="4">
    <name type="scientific">Aegilops tauschii</name>
    <name type="common">Tausch's goatgrass</name>
    <name type="synonym">Aegilops squarrosa</name>
    <dbReference type="NCBI Taxonomy" id="37682"/>
    <lineage>
        <taxon>Eukaryota</taxon>
        <taxon>Viridiplantae</taxon>
        <taxon>Streptophyta</taxon>
        <taxon>Embryophyta</taxon>
        <taxon>Tracheophyta</taxon>
        <taxon>Spermatophyta</taxon>
        <taxon>Magnoliopsida</taxon>
        <taxon>Liliopsida</taxon>
        <taxon>Poales</taxon>
        <taxon>Poaceae</taxon>
        <taxon>BOP clade</taxon>
        <taxon>Pooideae</taxon>
        <taxon>Triticodae</taxon>
        <taxon>Triticeae</taxon>
        <taxon>Triticinae</taxon>
        <taxon>Aegilops</taxon>
    </lineage>
</organism>
<dbReference type="Pfam" id="PF04504">
    <property type="entry name" value="GeBP-like_DBD"/>
    <property type="match status" value="1"/>
</dbReference>
<dbReference type="AlphaFoldDB" id="M8BY24"/>
<dbReference type="EnsemblPlants" id="EMT29895">
    <property type="protein sequence ID" value="EMT29895"/>
    <property type="gene ID" value="F775_23063"/>
</dbReference>
<protein>
    <recommendedName>
        <fullName evidence="3">Glabrous enhancer-binding protein-like DBD domain-containing protein</fullName>
    </recommendedName>
</protein>
<feature type="compositionally biased region" description="Pro residues" evidence="2">
    <location>
        <begin position="1"/>
        <end position="12"/>
    </location>
</feature>
<feature type="region of interest" description="Disordered" evidence="2">
    <location>
        <begin position="1"/>
        <end position="60"/>
    </location>
</feature>
<dbReference type="PANTHER" id="PTHR31662">
    <property type="entry name" value="BNAANNG10740D PROTEIN-RELATED"/>
    <property type="match status" value="1"/>
</dbReference>
<dbReference type="GO" id="GO:0005634">
    <property type="term" value="C:nucleus"/>
    <property type="evidence" value="ECO:0007669"/>
    <property type="project" value="TreeGrafter"/>
</dbReference>
<dbReference type="InterPro" id="IPR007592">
    <property type="entry name" value="GEBP"/>
</dbReference>
<evidence type="ECO:0000313" key="4">
    <source>
        <dbReference type="EnsemblPlants" id="EMT29895"/>
    </source>
</evidence>
<comment type="similarity">
    <text evidence="1">Belongs to the GeBP family.</text>
</comment>
<evidence type="ECO:0000259" key="3">
    <source>
        <dbReference type="Pfam" id="PF04504"/>
    </source>
</evidence>
<sequence length="250" mass="28400">MAKPAAPPPPSSPQTSSHLYLLTQSQHQDTDPEVEQPRPDDDVDDADDEPAKKRARVRREWAASDEVTILEALIAHRRQHRELPERSNNDFFQALAERLEDTSRQPLQIKDKVKSLERRYFSPTGHRRASSSSHDKRLNQLSAEIWGDLPLGDDGSAHVGNNGGGDRRAKMCKMFPLVAQKVNDLAHLQPAVKRLFPSLADAPLRLLENRLEKIRWSEMNIDVRLERMLLRASKRASTTRASKTVSKKKK</sequence>
<dbReference type="GO" id="GO:0006355">
    <property type="term" value="P:regulation of DNA-templated transcription"/>
    <property type="evidence" value="ECO:0007669"/>
    <property type="project" value="InterPro"/>
</dbReference>
<feature type="compositionally biased region" description="Polar residues" evidence="2">
    <location>
        <begin position="14"/>
        <end position="27"/>
    </location>
</feature>
<proteinExistence type="inferred from homology"/>